<feature type="transmembrane region" description="Helical" evidence="2">
    <location>
        <begin position="241"/>
        <end position="261"/>
    </location>
</feature>
<feature type="transmembrane region" description="Helical" evidence="2">
    <location>
        <begin position="322"/>
        <end position="343"/>
    </location>
</feature>
<evidence type="ECO:0000313" key="4">
    <source>
        <dbReference type="Proteomes" id="UP000461948"/>
    </source>
</evidence>
<accession>A0A7X2MJV8</accession>
<gene>
    <name evidence="3" type="ORF">GKC49_05360</name>
</gene>
<keyword evidence="2" id="KW-0812">Transmembrane</keyword>
<feature type="compositionally biased region" description="Polar residues" evidence="1">
    <location>
        <begin position="432"/>
        <end position="446"/>
    </location>
</feature>
<feature type="compositionally biased region" description="Basic and acidic residues" evidence="1">
    <location>
        <begin position="421"/>
        <end position="431"/>
    </location>
</feature>
<dbReference type="AlphaFoldDB" id="A0A7X2MJV8"/>
<comment type="caution">
    <text evidence="3">The sequence shown here is derived from an EMBL/GenBank/DDBJ whole genome shotgun (WGS) entry which is preliminary data.</text>
</comment>
<keyword evidence="2" id="KW-1133">Transmembrane helix</keyword>
<proteinExistence type="predicted"/>
<feature type="transmembrane region" description="Helical" evidence="2">
    <location>
        <begin position="119"/>
        <end position="145"/>
    </location>
</feature>
<keyword evidence="2" id="KW-0472">Membrane</keyword>
<evidence type="ECO:0000313" key="3">
    <source>
        <dbReference type="EMBL" id="MSE14587.1"/>
    </source>
</evidence>
<evidence type="ECO:0000256" key="1">
    <source>
        <dbReference type="SAM" id="MobiDB-lite"/>
    </source>
</evidence>
<reference evidence="3 4" key="1">
    <citation type="submission" date="2019-11" db="EMBL/GenBank/DDBJ databases">
        <title>Draft Genome Sequence of Plant Growth-Promoting Rhizosphere-Associated Bacteria.</title>
        <authorList>
            <person name="Vasilyev I.Y."/>
            <person name="Radchenko V."/>
            <person name="Ilnitskaya E.V."/>
        </authorList>
    </citation>
    <scope>NUCLEOTIDE SEQUENCE [LARGE SCALE GENOMIC DNA]</scope>
    <source>
        <strain evidence="3 4">VRA_MhP_f</strain>
    </source>
</reference>
<feature type="transmembrane region" description="Helical" evidence="2">
    <location>
        <begin position="157"/>
        <end position="176"/>
    </location>
</feature>
<feature type="transmembrane region" description="Helical" evidence="2">
    <location>
        <begin position="16"/>
        <end position="35"/>
    </location>
</feature>
<dbReference type="Proteomes" id="UP000461948">
    <property type="component" value="Unassembled WGS sequence"/>
</dbReference>
<evidence type="ECO:0000256" key="2">
    <source>
        <dbReference type="SAM" id="Phobius"/>
    </source>
</evidence>
<protein>
    <submittedName>
        <fullName evidence="3">Uncharacterized protein</fullName>
    </submittedName>
</protein>
<feature type="region of interest" description="Disordered" evidence="1">
    <location>
        <begin position="421"/>
        <end position="446"/>
    </location>
</feature>
<sequence>MEIFNSLMQAIATYRYIFWPLFGLLALTLAVIKWWDEVRYFFLNFFCSLPLIGHVARLSHSHEARRKSTGGLIWHPAEEALCGKYYQHHSTSNRDADFYKRCVNYLNKVDERGRKPTSVVLWLCSIALVILEAFIFALVLSPFIANNISANQAELSAIVVSVLIGVILVPATHLMGTQLHKNTLLSKIRYWHKEARLEGNAQALVKNTEVSLENSRIDDDAPSYLQMLNRVQHGIGSKPQYVQTVVTLLLIMTFAVGAYFIRAATINAAETEAVNGTPFSQNAAVNASSPFDLPQQAVEDNQQADKKAASEVRENRVFASKLTFIILSVIFIGVQIIGILIGYSRSLVGIESRLAAKYIGNFSSSDEFAAWYAMQRERVERDAQDKLASLQNRMAMQRASSASNAQNDVRTFDDYVRGKQRDKALADDEHQQFSASRATATDNAQPQPETVMVHDFVATAPAMAALKSANAPTLASHHADDKARVAALGDLTLLDDEELRLVADDLELPLSALLSRRKVQSLLNKARG</sequence>
<dbReference type="EMBL" id="WKLC01000143">
    <property type="protein sequence ID" value="MSE14587.1"/>
    <property type="molecule type" value="Genomic_DNA"/>
</dbReference>
<organism evidence="3 4">
    <name type="scientific">Enterobacter agglomerans</name>
    <name type="common">Erwinia herbicola</name>
    <name type="synonym">Pantoea agglomerans</name>
    <dbReference type="NCBI Taxonomy" id="549"/>
    <lineage>
        <taxon>Bacteria</taxon>
        <taxon>Pseudomonadati</taxon>
        <taxon>Pseudomonadota</taxon>
        <taxon>Gammaproteobacteria</taxon>
        <taxon>Enterobacterales</taxon>
        <taxon>Erwiniaceae</taxon>
        <taxon>Pantoea</taxon>
        <taxon>Pantoea agglomerans group</taxon>
    </lineage>
</organism>
<name>A0A7X2MJV8_ENTAG</name>